<accession>A0A846Z2P3</accession>
<dbReference type="InterPro" id="IPR001851">
    <property type="entry name" value="ABC_transp_permease"/>
</dbReference>
<dbReference type="PANTHER" id="PTHR11795">
    <property type="entry name" value="BRANCHED-CHAIN AMINO ACID TRANSPORT SYSTEM PERMEASE PROTEIN LIVH"/>
    <property type="match status" value="1"/>
</dbReference>
<dbReference type="GO" id="GO:0005886">
    <property type="term" value="C:plasma membrane"/>
    <property type="evidence" value="ECO:0007669"/>
    <property type="project" value="UniProtKB-SubCell"/>
</dbReference>
<evidence type="ECO:0000256" key="4">
    <source>
        <dbReference type="ARBA" id="ARBA00022692"/>
    </source>
</evidence>
<dbReference type="GO" id="GO:0006865">
    <property type="term" value="P:amino acid transport"/>
    <property type="evidence" value="ECO:0007669"/>
    <property type="project" value="UniProtKB-KW"/>
</dbReference>
<dbReference type="RefSeq" id="WP_067640387.1">
    <property type="nucleotide sequence ID" value="NZ_JAAXPI010000049.1"/>
</dbReference>
<feature type="transmembrane region" description="Helical" evidence="9">
    <location>
        <begin position="6"/>
        <end position="28"/>
    </location>
</feature>
<feature type="transmembrane region" description="Helical" evidence="9">
    <location>
        <begin position="144"/>
        <end position="162"/>
    </location>
</feature>
<name>A0A846Z2P3_9ACTN</name>
<proteinExistence type="inferred from homology"/>
<feature type="transmembrane region" description="Helical" evidence="9">
    <location>
        <begin position="230"/>
        <end position="251"/>
    </location>
</feature>
<evidence type="ECO:0000256" key="8">
    <source>
        <dbReference type="ARBA" id="ARBA00037998"/>
    </source>
</evidence>
<feature type="transmembrane region" description="Helical" evidence="9">
    <location>
        <begin position="263"/>
        <end position="283"/>
    </location>
</feature>
<evidence type="ECO:0000313" key="11">
    <source>
        <dbReference type="Proteomes" id="UP000579250"/>
    </source>
</evidence>
<feature type="transmembrane region" description="Helical" evidence="9">
    <location>
        <begin position="88"/>
        <end position="111"/>
    </location>
</feature>
<keyword evidence="3" id="KW-1003">Cell membrane</keyword>
<evidence type="ECO:0000256" key="5">
    <source>
        <dbReference type="ARBA" id="ARBA00022970"/>
    </source>
</evidence>
<comment type="subcellular location">
    <subcellularLocation>
        <location evidence="1">Cell membrane</location>
        <topology evidence="1">Multi-pass membrane protein</topology>
    </subcellularLocation>
</comment>
<dbReference type="CDD" id="cd06582">
    <property type="entry name" value="TM_PBP1_LivH_like"/>
    <property type="match status" value="1"/>
</dbReference>
<reference evidence="10 11" key="1">
    <citation type="submission" date="2020-04" db="EMBL/GenBank/DDBJ databases">
        <title>MicrobeNet Type strains.</title>
        <authorList>
            <person name="Nicholson A.C."/>
        </authorList>
    </citation>
    <scope>NUCLEOTIDE SEQUENCE [LARGE SCALE GENOMIC DNA]</scope>
    <source>
        <strain evidence="10 11">ATCC BAA-277</strain>
    </source>
</reference>
<sequence length="297" mass="30784">MDRFVTILVAGAAVGSLYALMAFGYALVFKASHSINLAAGALVVLGGYCAYELGANGLGWSFGLASLATVAITCAGGWLAYRAIARPLLGASPDAIVVATIGFDLALRALLSSHEKWTLNSLEVGSPWTASVKVAGNSVARSDLWIIGIAAVILAVLGAAVTRTRFGLNMRACAEDPEAAQAQGVSLRRNLAAVWIIAAGLAAVVGVLVGTHPRTLDQSNFTWALRALPAVVLGGMDSLTGAVLGGLLVGYAEAISSAWQPEVLGQGYQLVVPYVLMFLVLLVRPQGLLGRREVSRV</sequence>
<evidence type="ECO:0000313" key="10">
    <source>
        <dbReference type="EMBL" id="NKZ07199.1"/>
    </source>
</evidence>
<gene>
    <name evidence="10" type="ORF">HGB48_26155</name>
</gene>
<evidence type="ECO:0000256" key="3">
    <source>
        <dbReference type="ARBA" id="ARBA00022475"/>
    </source>
</evidence>
<keyword evidence="6 9" id="KW-1133">Transmembrane helix</keyword>
<keyword evidence="7 9" id="KW-0472">Membrane</keyword>
<comment type="caution">
    <text evidence="10">The sequence shown here is derived from an EMBL/GenBank/DDBJ whole genome shotgun (WGS) entry which is preliminary data.</text>
</comment>
<feature type="transmembrane region" description="Helical" evidence="9">
    <location>
        <begin position="191"/>
        <end position="210"/>
    </location>
</feature>
<dbReference type="InterPro" id="IPR052157">
    <property type="entry name" value="BCAA_transport_permease"/>
</dbReference>
<evidence type="ECO:0000256" key="2">
    <source>
        <dbReference type="ARBA" id="ARBA00022448"/>
    </source>
</evidence>
<evidence type="ECO:0000256" key="9">
    <source>
        <dbReference type="SAM" id="Phobius"/>
    </source>
</evidence>
<dbReference type="Pfam" id="PF02653">
    <property type="entry name" value="BPD_transp_2"/>
    <property type="match status" value="1"/>
</dbReference>
<feature type="transmembrane region" description="Helical" evidence="9">
    <location>
        <begin position="60"/>
        <end position="81"/>
    </location>
</feature>
<dbReference type="GO" id="GO:0022857">
    <property type="term" value="F:transmembrane transporter activity"/>
    <property type="evidence" value="ECO:0007669"/>
    <property type="project" value="InterPro"/>
</dbReference>
<keyword evidence="4 9" id="KW-0812">Transmembrane</keyword>
<evidence type="ECO:0000256" key="7">
    <source>
        <dbReference type="ARBA" id="ARBA00023136"/>
    </source>
</evidence>
<dbReference type="PANTHER" id="PTHR11795:SF445">
    <property type="entry name" value="AMINO ACID ABC TRANSPORTER PERMEASE PROTEIN"/>
    <property type="match status" value="1"/>
</dbReference>
<organism evidence="10 11">
    <name type="scientific">Actinomadura latina</name>
    <dbReference type="NCBI Taxonomy" id="163603"/>
    <lineage>
        <taxon>Bacteria</taxon>
        <taxon>Bacillati</taxon>
        <taxon>Actinomycetota</taxon>
        <taxon>Actinomycetes</taxon>
        <taxon>Streptosporangiales</taxon>
        <taxon>Thermomonosporaceae</taxon>
        <taxon>Actinomadura</taxon>
    </lineage>
</organism>
<keyword evidence="11" id="KW-1185">Reference proteome</keyword>
<keyword evidence="2" id="KW-0813">Transport</keyword>
<protein>
    <submittedName>
        <fullName evidence="10">Branched-chain amino acid ABC transporter permease</fullName>
    </submittedName>
</protein>
<feature type="transmembrane region" description="Helical" evidence="9">
    <location>
        <begin position="35"/>
        <end position="54"/>
    </location>
</feature>
<evidence type="ECO:0000256" key="6">
    <source>
        <dbReference type="ARBA" id="ARBA00022989"/>
    </source>
</evidence>
<comment type="similarity">
    <text evidence="8">Belongs to the binding-protein-dependent transport system permease family. LivHM subfamily.</text>
</comment>
<keyword evidence="5" id="KW-0029">Amino-acid transport</keyword>
<dbReference type="AlphaFoldDB" id="A0A846Z2P3"/>
<evidence type="ECO:0000256" key="1">
    <source>
        <dbReference type="ARBA" id="ARBA00004651"/>
    </source>
</evidence>
<dbReference type="EMBL" id="JAAXPI010000049">
    <property type="protein sequence ID" value="NKZ07199.1"/>
    <property type="molecule type" value="Genomic_DNA"/>
</dbReference>
<dbReference type="Proteomes" id="UP000579250">
    <property type="component" value="Unassembled WGS sequence"/>
</dbReference>